<keyword evidence="3" id="KW-1185">Reference proteome</keyword>
<keyword evidence="1" id="KW-1133">Transmembrane helix</keyword>
<evidence type="ECO:0000313" key="3">
    <source>
        <dbReference type="Proteomes" id="UP000653565"/>
    </source>
</evidence>
<protein>
    <submittedName>
        <fullName evidence="2">Uncharacterized protein</fullName>
    </submittedName>
</protein>
<dbReference type="AlphaFoldDB" id="A0A8H4GWH6"/>
<reference evidence="2" key="2">
    <citation type="submission" date="2020-04" db="EMBL/GenBank/DDBJ databases">
        <authorList>
            <person name="Santos R.A.C."/>
            <person name="Steenwyk J.L."/>
            <person name="Rivero-Menendez O."/>
            <person name="Mead M.E."/>
            <person name="Silva L.P."/>
            <person name="Bastos R.W."/>
            <person name="Alastruey-Izquierdo A."/>
            <person name="Goldman G.H."/>
            <person name="Rokas A."/>
        </authorList>
    </citation>
    <scope>NUCLEOTIDE SEQUENCE</scope>
    <source>
        <strain evidence="2">CNM-CM6805</strain>
    </source>
</reference>
<comment type="caution">
    <text evidence="2">The sequence shown here is derived from an EMBL/GenBank/DDBJ whole genome shotgun (WGS) entry which is preliminary data.</text>
</comment>
<feature type="transmembrane region" description="Helical" evidence="1">
    <location>
        <begin position="251"/>
        <end position="270"/>
    </location>
</feature>
<gene>
    <name evidence="2" type="ORF">CNMCM6805_001410</name>
</gene>
<dbReference type="EMBL" id="JAAAPX010000131">
    <property type="protein sequence ID" value="KAF4229488.1"/>
    <property type="molecule type" value="Genomic_DNA"/>
</dbReference>
<evidence type="ECO:0000313" key="2">
    <source>
        <dbReference type="EMBL" id="KAF4229488.1"/>
    </source>
</evidence>
<keyword evidence="1" id="KW-0472">Membrane</keyword>
<sequence length="333" mass="36131">MYAERSTIPVAPDTFRGVRLSSAGLLALADLRSIAKWTAVTGSSSFLDVLFIAPGIHKQQSAGELNRGEYPPTGAMTTGYVFRVENEATVRFLQTVGKTGHLTNLVVETPPANAERGMSALIETPGITSLVLYSLGVTATVASIVTIVLLEDWWTLGILGLLVLARLCNVIIVRRRSKIGWKGASEPGERGDLLVLLSQDRWIRIRGLVDDLKAVTAGQWLRDKTALENFLIAFTTMVVYIAAALSENSSTAGSLVLLVLLLFSAAFLELSTSLSKGLRMHGRIMRTVGTPIEYRRRLDLVQELIQETGRDDWAIGLGMISRPLEQGGKGAVL</sequence>
<organism evidence="2 3">
    <name type="scientific">Aspergillus fumigatiaffinis</name>
    <dbReference type="NCBI Taxonomy" id="340414"/>
    <lineage>
        <taxon>Eukaryota</taxon>
        <taxon>Fungi</taxon>
        <taxon>Dikarya</taxon>
        <taxon>Ascomycota</taxon>
        <taxon>Pezizomycotina</taxon>
        <taxon>Eurotiomycetes</taxon>
        <taxon>Eurotiomycetidae</taxon>
        <taxon>Eurotiales</taxon>
        <taxon>Aspergillaceae</taxon>
        <taxon>Aspergillus</taxon>
        <taxon>Aspergillus subgen. Fumigati</taxon>
    </lineage>
</organism>
<dbReference type="Proteomes" id="UP000653565">
    <property type="component" value="Unassembled WGS sequence"/>
</dbReference>
<keyword evidence="1" id="KW-0812">Transmembrane</keyword>
<name>A0A8H4GWH6_9EURO</name>
<evidence type="ECO:0000256" key="1">
    <source>
        <dbReference type="SAM" id="Phobius"/>
    </source>
</evidence>
<feature type="transmembrane region" description="Helical" evidence="1">
    <location>
        <begin position="153"/>
        <end position="173"/>
    </location>
</feature>
<reference evidence="2" key="1">
    <citation type="journal article" date="2020" name="bioRxiv">
        <title>Genomic and phenotypic heterogeneity of clinical isolates of the human pathogens Aspergillus fumigatus, Aspergillus lentulus and Aspergillus fumigatiaffinis.</title>
        <authorList>
            <person name="dos Santos R.A.C."/>
            <person name="Steenwyk J.L."/>
            <person name="Rivero-Menendez O."/>
            <person name="Mead M.E."/>
            <person name="Silva L.P."/>
            <person name="Bastos R.W."/>
            <person name="Alastruey-Izquierdo A."/>
            <person name="Goldman G.H."/>
            <person name="Rokas A."/>
        </authorList>
    </citation>
    <scope>NUCLEOTIDE SEQUENCE</scope>
    <source>
        <strain evidence="2">CNM-CM6805</strain>
    </source>
</reference>
<feature type="transmembrane region" description="Helical" evidence="1">
    <location>
        <begin position="126"/>
        <end position="147"/>
    </location>
</feature>
<feature type="transmembrane region" description="Helical" evidence="1">
    <location>
        <begin position="226"/>
        <end position="245"/>
    </location>
</feature>
<accession>A0A8H4GWH6</accession>
<proteinExistence type="predicted"/>